<dbReference type="GO" id="GO:0016740">
    <property type="term" value="F:transferase activity"/>
    <property type="evidence" value="ECO:0007669"/>
    <property type="project" value="UniProtKB-KW"/>
</dbReference>
<proteinExistence type="predicted"/>
<dbReference type="SUPFAM" id="SSF55729">
    <property type="entry name" value="Acyl-CoA N-acyltransferases (Nat)"/>
    <property type="match status" value="1"/>
</dbReference>
<sequence>MKKNLSKLNLFLELFQKGQIPNCYLGIKYKDQDILKKLITVTNTNNLVYSHSLSPNYLEYYVNKKEYKIVKIKQANKGYAIDVGEFENLQTFLEVQMSRRTRKSIRQSMRGLETNCKVSYRMFGSDISQDEYNALFDELRIMLDDRFEEKNEADEKLSQWSEIKLDFYEALNRNKAAMLVIYNSDIPIGISLNYLVNNILFCWISAYNTNYAKFSLGYVNLYKVVEWSLENNYKLIEWGYGDHDYKIKWSNSVYNFEHHIIYKRNSFIGVLLGKFECSKVYTKEFLKHNGIVDCMKKIKSKLN</sequence>
<dbReference type="RefSeq" id="WP_144115959.1">
    <property type="nucleotide sequence ID" value="NZ_JACHGE010000003.1"/>
</dbReference>
<gene>
    <name evidence="2" type="ORF">F2B50_06940</name>
    <name evidence="3" type="ORF">FPF71_06940</name>
</gene>
<dbReference type="InterPro" id="IPR038740">
    <property type="entry name" value="BioF2-like_GNAT_dom"/>
</dbReference>
<comment type="caution">
    <text evidence="2">The sequence shown here is derived from an EMBL/GenBank/DDBJ whole genome shotgun (WGS) entry which is preliminary data.</text>
</comment>
<evidence type="ECO:0000313" key="4">
    <source>
        <dbReference type="Proteomes" id="UP000315145"/>
    </source>
</evidence>
<reference evidence="3 4" key="2">
    <citation type="submission" date="2019-07" db="EMBL/GenBank/DDBJ databases">
        <title>Algibacter marinivivus sp. nov., isolated from the surface of a marine red alga.</title>
        <authorList>
            <person name="Zhong X."/>
            <person name="Xu W."/>
            <person name="Zhang Y."/>
            <person name="Zhang Q."/>
            <person name="Du Z."/>
        </authorList>
    </citation>
    <scope>NUCLEOTIDE SEQUENCE [LARGE SCALE GENOMIC DNA]</scope>
    <source>
        <strain evidence="3 4">RU-4-M-4</strain>
    </source>
</reference>
<dbReference type="AlphaFoldDB" id="A0A5M7BBC5"/>
<accession>A0A5M7BBC5</accession>
<reference evidence="2 5" key="1">
    <citation type="journal article" date="2015" name="Int. J. Syst. Evol. Microbiol.">
        <title>Algibacter amylolyticus sp. nov., isolated from intertidal sediment.</title>
        <authorList>
            <person name="Zhang D.C."/>
            <person name="Wu J."/>
            <person name="Neuner K."/>
            <person name="Yao J."/>
            <person name="Margesin R."/>
        </authorList>
    </citation>
    <scope>NUCLEOTIDE SEQUENCE [LARGE SCALE GENOMIC DNA]</scope>
    <source>
        <strain evidence="2 5">RU-4-M-4</strain>
    </source>
</reference>
<dbReference type="EMBL" id="VMBF01000003">
    <property type="protein sequence ID" value="TSJ79936.1"/>
    <property type="molecule type" value="Genomic_DNA"/>
</dbReference>
<evidence type="ECO:0000313" key="3">
    <source>
        <dbReference type="EMBL" id="TSJ79936.1"/>
    </source>
</evidence>
<protein>
    <submittedName>
        <fullName evidence="2">GNAT family N-acetyltransferase</fullName>
    </submittedName>
</protein>
<evidence type="ECO:0000259" key="1">
    <source>
        <dbReference type="Pfam" id="PF13480"/>
    </source>
</evidence>
<dbReference type="OrthoDB" id="1099770at2"/>
<dbReference type="EMBL" id="VWRS01000003">
    <property type="protein sequence ID" value="KAA5825638.1"/>
    <property type="molecule type" value="Genomic_DNA"/>
</dbReference>
<evidence type="ECO:0000313" key="5">
    <source>
        <dbReference type="Proteomes" id="UP000322315"/>
    </source>
</evidence>
<evidence type="ECO:0000313" key="2">
    <source>
        <dbReference type="EMBL" id="KAA5825638.1"/>
    </source>
</evidence>
<name>A0A5M7BBC5_9FLAO</name>
<organism evidence="2 5">
    <name type="scientific">Algibacter amylolyticus</name>
    <dbReference type="NCBI Taxonomy" id="1608400"/>
    <lineage>
        <taxon>Bacteria</taxon>
        <taxon>Pseudomonadati</taxon>
        <taxon>Bacteroidota</taxon>
        <taxon>Flavobacteriia</taxon>
        <taxon>Flavobacteriales</taxon>
        <taxon>Flavobacteriaceae</taxon>
        <taxon>Algibacter</taxon>
    </lineage>
</organism>
<reference evidence="2" key="3">
    <citation type="submission" date="2019-09" db="EMBL/GenBank/DDBJ databases">
        <authorList>
            <person name="Zhang D.-C."/>
        </authorList>
    </citation>
    <scope>NUCLEOTIDE SEQUENCE</scope>
    <source>
        <strain evidence="2">RU-4-M-4</strain>
    </source>
</reference>
<dbReference type="Proteomes" id="UP000322315">
    <property type="component" value="Unassembled WGS sequence"/>
</dbReference>
<keyword evidence="4" id="KW-1185">Reference proteome</keyword>
<dbReference type="InterPro" id="IPR016181">
    <property type="entry name" value="Acyl_CoA_acyltransferase"/>
</dbReference>
<dbReference type="Gene3D" id="3.40.630.30">
    <property type="match status" value="1"/>
</dbReference>
<dbReference type="Proteomes" id="UP000315145">
    <property type="component" value="Unassembled WGS sequence"/>
</dbReference>
<keyword evidence="2" id="KW-0808">Transferase</keyword>
<feature type="domain" description="BioF2-like acetyltransferase" evidence="1">
    <location>
        <begin position="99"/>
        <end position="246"/>
    </location>
</feature>
<dbReference type="Pfam" id="PF13480">
    <property type="entry name" value="Acetyltransf_6"/>
    <property type="match status" value="1"/>
</dbReference>